<dbReference type="Pfam" id="PF01068">
    <property type="entry name" value="DNA_ligase_A_M"/>
    <property type="match status" value="1"/>
</dbReference>
<keyword evidence="6" id="KW-1185">Reference proteome</keyword>
<sequence length="321" mass="36347">MEPMLARTVQTLPEGPEWRYEPKWDGFRAIVDRDNGRTVVNSRSGRRLDPRFPEIAEAVSALLPNGSSVDGEIVRWSGEGLEFEPLQRRNRSTVWDARRLAASEPCYFVAFDLLRWRGADLAGYVLEERREGLERLFDERAAPLPVMLGWQTDDPEEARGWFGDLVAVGIEGLVIKDARTTYRPGRREWMKLKHRTTTEAIVGGVGGRPGRPEFLVLGRFDPETRELRIVGRTSELTRAEQRELAGLLSEAGGGHPWPVQLPTSWGRDDSAEMVRVRPEVVVEVELDAAVTAGRWRHVVRYIRPRTELTPYEVPTGLGVET</sequence>
<dbReference type="Gene3D" id="2.40.50.140">
    <property type="entry name" value="Nucleic acid-binding proteins"/>
    <property type="match status" value="1"/>
</dbReference>
<dbReference type="SUPFAM" id="SSF56091">
    <property type="entry name" value="DNA ligase/mRNA capping enzyme, catalytic domain"/>
    <property type="match status" value="1"/>
</dbReference>
<dbReference type="InterPro" id="IPR050191">
    <property type="entry name" value="ATP-dep_DNA_ligase"/>
</dbReference>
<dbReference type="PROSITE" id="PS50160">
    <property type="entry name" value="DNA_LIGASE_A3"/>
    <property type="match status" value="1"/>
</dbReference>
<protein>
    <submittedName>
        <fullName evidence="5">ATP-dependent DNA ligase</fullName>
    </submittedName>
</protein>
<dbReference type="AlphaFoldDB" id="A0A7W7RHK3"/>
<reference evidence="5 6" key="1">
    <citation type="submission" date="2020-08" db="EMBL/GenBank/DDBJ databases">
        <title>Sequencing the genomes of 1000 actinobacteria strains.</title>
        <authorList>
            <person name="Klenk H.-P."/>
        </authorList>
    </citation>
    <scope>NUCLEOTIDE SEQUENCE [LARGE SCALE GENOMIC DNA]</scope>
    <source>
        <strain evidence="5 6">DSM 102030</strain>
    </source>
</reference>
<dbReference type="CDD" id="cd07905">
    <property type="entry name" value="Adenylation_DNA_ligase_LigC"/>
    <property type="match status" value="1"/>
</dbReference>
<comment type="caution">
    <text evidence="5">The sequence shown here is derived from an EMBL/GenBank/DDBJ whole genome shotgun (WGS) entry which is preliminary data.</text>
</comment>
<dbReference type="InterPro" id="IPR044119">
    <property type="entry name" value="Adenylation_LigC-like"/>
</dbReference>
<comment type="similarity">
    <text evidence="1">Belongs to the ATP-dependent DNA ligase family.</text>
</comment>
<keyword evidence="2 5" id="KW-0436">Ligase</keyword>
<proteinExistence type="inferred from homology"/>
<organism evidence="5 6">
    <name type="scientific">Lipingzhangella halophila</name>
    <dbReference type="NCBI Taxonomy" id="1783352"/>
    <lineage>
        <taxon>Bacteria</taxon>
        <taxon>Bacillati</taxon>
        <taxon>Actinomycetota</taxon>
        <taxon>Actinomycetes</taxon>
        <taxon>Streptosporangiales</taxon>
        <taxon>Nocardiopsidaceae</taxon>
        <taxon>Lipingzhangella</taxon>
    </lineage>
</organism>
<evidence type="ECO:0000313" key="5">
    <source>
        <dbReference type="EMBL" id="MBB4932089.1"/>
    </source>
</evidence>
<evidence type="ECO:0000313" key="6">
    <source>
        <dbReference type="Proteomes" id="UP000523007"/>
    </source>
</evidence>
<dbReference type="GO" id="GO:0005524">
    <property type="term" value="F:ATP binding"/>
    <property type="evidence" value="ECO:0007669"/>
    <property type="project" value="InterPro"/>
</dbReference>
<feature type="domain" description="ATP-dependent DNA ligase family profile" evidence="4">
    <location>
        <begin position="108"/>
        <end position="220"/>
    </location>
</feature>
<dbReference type="SUPFAM" id="SSF50249">
    <property type="entry name" value="Nucleic acid-binding proteins"/>
    <property type="match status" value="1"/>
</dbReference>
<dbReference type="Proteomes" id="UP000523007">
    <property type="component" value="Unassembled WGS sequence"/>
</dbReference>
<accession>A0A7W7RHK3</accession>
<gene>
    <name evidence="5" type="ORF">F4561_002909</name>
</gene>
<comment type="catalytic activity">
    <reaction evidence="3">
        <text>ATP + (deoxyribonucleotide)n-3'-hydroxyl + 5'-phospho-(deoxyribonucleotide)m = (deoxyribonucleotide)n+m + AMP + diphosphate.</text>
        <dbReference type="EC" id="6.5.1.1"/>
    </reaction>
</comment>
<dbReference type="EMBL" id="JACHJT010000001">
    <property type="protein sequence ID" value="MBB4932089.1"/>
    <property type="molecule type" value="Genomic_DNA"/>
</dbReference>
<evidence type="ECO:0000259" key="4">
    <source>
        <dbReference type="PROSITE" id="PS50160"/>
    </source>
</evidence>
<evidence type="ECO:0000256" key="2">
    <source>
        <dbReference type="ARBA" id="ARBA00022598"/>
    </source>
</evidence>
<dbReference type="PANTHER" id="PTHR45674:SF4">
    <property type="entry name" value="DNA LIGASE 1"/>
    <property type="match status" value="1"/>
</dbReference>
<evidence type="ECO:0000256" key="3">
    <source>
        <dbReference type="ARBA" id="ARBA00034003"/>
    </source>
</evidence>
<dbReference type="Gene3D" id="3.30.470.30">
    <property type="entry name" value="DNA ligase/mRNA capping enzyme"/>
    <property type="match status" value="1"/>
</dbReference>
<dbReference type="GO" id="GO:0006310">
    <property type="term" value="P:DNA recombination"/>
    <property type="evidence" value="ECO:0007669"/>
    <property type="project" value="InterPro"/>
</dbReference>
<dbReference type="PANTHER" id="PTHR45674">
    <property type="entry name" value="DNA LIGASE 1/3 FAMILY MEMBER"/>
    <property type="match status" value="1"/>
</dbReference>
<dbReference type="InterPro" id="IPR012340">
    <property type="entry name" value="NA-bd_OB-fold"/>
</dbReference>
<dbReference type="GO" id="GO:0003910">
    <property type="term" value="F:DNA ligase (ATP) activity"/>
    <property type="evidence" value="ECO:0007669"/>
    <property type="project" value="UniProtKB-EC"/>
</dbReference>
<dbReference type="GO" id="GO:0006281">
    <property type="term" value="P:DNA repair"/>
    <property type="evidence" value="ECO:0007669"/>
    <property type="project" value="InterPro"/>
</dbReference>
<name>A0A7W7RHK3_9ACTN</name>
<evidence type="ECO:0000256" key="1">
    <source>
        <dbReference type="ARBA" id="ARBA00007572"/>
    </source>
</evidence>
<dbReference type="InterPro" id="IPR012310">
    <property type="entry name" value="DNA_ligase_ATP-dep_cent"/>
</dbReference>